<accession>A0A3S8D7S5</accession>
<protein>
    <recommendedName>
        <fullName evidence="2">dUTP diphosphatase</fullName>
        <ecNumber evidence="2">3.6.1.23</ecNumber>
    </recommendedName>
</protein>
<dbReference type="Proteomes" id="UP000677407">
    <property type="component" value="Segment"/>
</dbReference>
<dbReference type="InterPro" id="IPR033704">
    <property type="entry name" value="dUTPase_trimeric"/>
</dbReference>
<evidence type="ECO:0000256" key="2">
    <source>
        <dbReference type="ARBA" id="ARBA00012379"/>
    </source>
</evidence>
<dbReference type="GO" id="GO:0046081">
    <property type="term" value="P:dUTP catabolic process"/>
    <property type="evidence" value="ECO:0007669"/>
    <property type="project" value="InterPro"/>
</dbReference>
<dbReference type="Pfam" id="PF00692">
    <property type="entry name" value="dUTPase"/>
    <property type="match status" value="1"/>
</dbReference>
<evidence type="ECO:0000259" key="5">
    <source>
        <dbReference type="Pfam" id="PF00692"/>
    </source>
</evidence>
<sequence length="165" mass="18085">MERIHYSLRSRMATSKEITGHDTTSKILVRRLSEHATLPSRATPLSAGLDLYSAYDYIILPQQNCLVRTDLQITIPRNTYGRIAPRSGLAHLKSICIGGGVIDEDYTGPICIIVFNLGQEPFVIKPGDRVAQLICEKIEYPAVVETSLAPAVTRRGDKGFGSSGI</sequence>
<dbReference type="CDD" id="cd07557">
    <property type="entry name" value="trimeric_dUTPase"/>
    <property type="match status" value="1"/>
</dbReference>
<dbReference type="Gene3D" id="2.70.40.10">
    <property type="match status" value="1"/>
</dbReference>
<gene>
    <name evidence="6" type="primary">ORF54</name>
</gene>
<dbReference type="InterPro" id="IPR029054">
    <property type="entry name" value="dUTPase-like"/>
</dbReference>
<organism evidence="6">
    <name type="scientific">Phascolarctid gammaherpesvirus 1</name>
    <dbReference type="NCBI Taxonomy" id="2249313"/>
    <lineage>
        <taxon>Viruses</taxon>
        <taxon>Duplodnaviria</taxon>
        <taxon>Heunggongvirae</taxon>
        <taxon>Peploviricota</taxon>
        <taxon>Herviviricetes</taxon>
        <taxon>Herpesvirales</taxon>
        <taxon>Orthoherpesviridae</taxon>
        <taxon>Gammaherpesvirinae</taxon>
        <taxon>Manticavirus</taxon>
        <taxon>Manticavirus phascolarctidgamma1</taxon>
    </lineage>
</organism>
<comment type="similarity">
    <text evidence="1">Belongs to the dUTPase family.</text>
</comment>
<name>A0A3S8D7S5_9GAMA</name>
<reference evidence="6" key="1">
    <citation type="submission" date="2017-11" db="EMBL/GenBank/DDBJ databases">
        <title>The distinct marsupial branch of gammaherpesviruses includes novel host-derived genes seldom found in other viruses.</title>
        <authorList>
            <person name="Vaz P.K."/>
        </authorList>
    </citation>
    <scope>NUCLEOTIDE SEQUENCE</scope>
    <source>
        <strain evidence="6">36M/11</strain>
    </source>
</reference>
<dbReference type="InterPro" id="IPR008181">
    <property type="entry name" value="dUTPase"/>
</dbReference>
<dbReference type="GeneID" id="65102744"/>
<dbReference type="PANTHER" id="PTHR11241">
    <property type="entry name" value="DEOXYURIDINE 5'-TRIPHOSPHATE NUCLEOTIDOHYDROLASE"/>
    <property type="match status" value="1"/>
</dbReference>
<dbReference type="GO" id="GO:0006226">
    <property type="term" value="P:dUMP biosynthetic process"/>
    <property type="evidence" value="ECO:0007669"/>
    <property type="project" value="InterPro"/>
</dbReference>
<dbReference type="InterPro" id="IPR036157">
    <property type="entry name" value="dUTPase-like_sf"/>
</dbReference>
<dbReference type="GO" id="GO:0000287">
    <property type="term" value="F:magnesium ion binding"/>
    <property type="evidence" value="ECO:0007669"/>
    <property type="project" value="InterPro"/>
</dbReference>
<proteinExistence type="inferred from homology"/>
<evidence type="ECO:0000256" key="1">
    <source>
        <dbReference type="ARBA" id="ARBA00006581"/>
    </source>
</evidence>
<evidence type="ECO:0000313" key="6">
    <source>
        <dbReference type="EMBL" id="AZB49189.1"/>
    </source>
</evidence>
<dbReference type="PANTHER" id="PTHR11241:SF0">
    <property type="entry name" value="DEOXYURIDINE 5'-TRIPHOSPHATE NUCLEOTIDOHYDROLASE"/>
    <property type="match status" value="1"/>
</dbReference>
<evidence type="ECO:0000313" key="7">
    <source>
        <dbReference type="Proteomes" id="UP000677407"/>
    </source>
</evidence>
<dbReference type="RefSeq" id="YP_010087459.1">
    <property type="nucleotide sequence ID" value="NC_055555.1"/>
</dbReference>
<dbReference type="NCBIfam" id="NF001862">
    <property type="entry name" value="PRK00601.1"/>
    <property type="match status" value="1"/>
</dbReference>
<dbReference type="EMBL" id="MG452722">
    <property type="protein sequence ID" value="AZB49189.1"/>
    <property type="molecule type" value="Genomic_DNA"/>
</dbReference>
<dbReference type="GO" id="GO:0004170">
    <property type="term" value="F:dUTP diphosphatase activity"/>
    <property type="evidence" value="ECO:0007669"/>
    <property type="project" value="UniProtKB-EC"/>
</dbReference>
<evidence type="ECO:0000256" key="3">
    <source>
        <dbReference type="ARBA" id="ARBA00022801"/>
    </source>
</evidence>
<dbReference type="KEGG" id="vg:65102744"/>
<evidence type="ECO:0000256" key="4">
    <source>
        <dbReference type="ARBA" id="ARBA00023080"/>
    </source>
</evidence>
<dbReference type="EC" id="3.6.1.23" evidence="2"/>
<keyword evidence="4" id="KW-0546">Nucleotide metabolism</keyword>
<keyword evidence="7" id="KW-1185">Reference proteome</keyword>
<feature type="domain" description="dUTPase-like" evidence="5">
    <location>
        <begin position="35"/>
        <end position="164"/>
    </location>
</feature>
<keyword evidence="3" id="KW-0378">Hydrolase</keyword>
<dbReference type="NCBIfam" id="TIGR00576">
    <property type="entry name" value="dut"/>
    <property type="match status" value="1"/>
</dbReference>
<dbReference type="SUPFAM" id="SSF51283">
    <property type="entry name" value="dUTPase-like"/>
    <property type="match status" value="1"/>
</dbReference>